<feature type="transmembrane region" description="Helical" evidence="1">
    <location>
        <begin position="109"/>
        <end position="130"/>
    </location>
</feature>
<keyword evidence="1" id="KW-1133">Transmembrane helix</keyword>
<keyword evidence="1" id="KW-0472">Membrane</keyword>
<organism evidence="2 3">
    <name type="scientific">Hymenobacter caeli</name>
    <dbReference type="NCBI Taxonomy" id="2735894"/>
    <lineage>
        <taxon>Bacteria</taxon>
        <taxon>Pseudomonadati</taxon>
        <taxon>Bacteroidota</taxon>
        <taxon>Cytophagia</taxon>
        <taxon>Cytophagales</taxon>
        <taxon>Hymenobacteraceae</taxon>
        <taxon>Hymenobacter</taxon>
    </lineage>
</organism>
<feature type="transmembrane region" description="Helical" evidence="1">
    <location>
        <begin position="56"/>
        <end position="74"/>
    </location>
</feature>
<feature type="transmembrane region" description="Helical" evidence="1">
    <location>
        <begin position="368"/>
        <end position="387"/>
    </location>
</feature>
<dbReference type="RefSeq" id="WP_217425688.1">
    <property type="nucleotide sequence ID" value="NZ_JABSNP010000005.1"/>
</dbReference>
<evidence type="ECO:0008006" key="4">
    <source>
        <dbReference type="Google" id="ProtNLM"/>
    </source>
</evidence>
<evidence type="ECO:0000313" key="2">
    <source>
        <dbReference type="EMBL" id="NRT18681.1"/>
    </source>
</evidence>
<proteinExistence type="predicted"/>
<feature type="transmembrane region" description="Helical" evidence="1">
    <location>
        <begin position="243"/>
        <end position="259"/>
    </location>
</feature>
<evidence type="ECO:0000256" key="1">
    <source>
        <dbReference type="SAM" id="Phobius"/>
    </source>
</evidence>
<keyword evidence="1" id="KW-0812">Transmembrane</keyword>
<feature type="transmembrane region" description="Helical" evidence="1">
    <location>
        <begin position="264"/>
        <end position="282"/>
    </location>
</feature>
<comment type="caution">
    <text evidence="2">The sequence shown here is derived from an EMBL/GenBank/DDBJ whole genome shotgun (WGS) entry which is preliminary data.</text>
</comment>
<keyword evidence="3" id="KW-1185">Reference proteome</keyword>
<accession>A0ABX2FQ56</accession>
<feature type="transmembrane region" description="Helical" evidence="1">
    <location>
        <begin position="192"/>
        <end position="214"/>
    </location>
</feature>
<feature type="transmembrane region" description="Helical" evidence="1">
    <location>
        <begin position="399"/>
        <end position="416"/>
    </location>
</feature>
<feature type="transmembrane region" description="Helical" evidence="1">
    <location>
        <begin position="142"/>
        <end position="160"/>
    </location>
</feature>
<dbReference type="Proteomes" id="UP000779507">
    <property type="component" value="Unassembled WGS sequence"/>
</dbReference>
<evidence type="ECO:0000313" key="3">
    <source>
        <dbReference type="Proteomes" id="UP000779507"/>
    </source>
</evidence>
<sequence length="458" mass="49559">MLPSLTRFTAAPAAPIAPRRAAADPIQRLKQGIWAYFLLLLFEGALRKWVLPGLSTPLLIIRDPLALWLVLAAWRQGLLPANGYLGSMTAVGIIAFFTALLFGHGSIPVAVYGARILLLHFPLIFVIGRVFDRSDVERIGRAMLWIAIPMTVLIGLQFYSPQSAWVNRGVGGDMEGAGFSGALGFFRPPGTFSFATGNTEFYSLLACFVFYFWLQGGRANRLVLAAATVGLLAAIPFSIARSLLFQTIISLLFALLAASRQPKYLARIVPALVAGAFLLVPFSQTSLLKTPLEAFTTRIELASDYEGGVVKGTFGDRYLGGMVRALTGTGSTREPFFGYGIGMGTNVGSNLLSGRSEFLIAEDEWGRLIGEMGMVLGLTAIFIRLGLGLKIAWASYRQLARGQFLPWMLVSFGIFALTQGQWAQPTALGFSIMVSGLMLAALRQPRPEPIAAPRLQSA</sequence>
<gene>
    <name evidence="2" type="ORF">HNP98_001502</name>
</gene>
<feature type="transmembrane region" description="Helical" evidence="1">
    <location>
        <begin position="221"/>
        <end position="237"/>
    </location>
</feature>
<feature type="transmembrane region" description="Helical" evidence="1">
    <location>
        <begin position="81"/>
        <end position="103"/>
    </location>
</feature>
<protein>
    <recommendedName>
        <fullName evidence="4">O-antigen ligase domain-containing protein</fullName>
    </recommendedName>
</protein>
<name>A0ABX2FQ56_9BACT</name>
<reference evidence="2 3" key="1">
    <citation type="submission" date="2020-05" db="EMBL/GenBank/DDBJ databases">
        <title>Genomic Encyclopedia of Type Strains, Phase IV (KMG-V): Genome sequencing to study the core and pangenomes of soil and plant-associated prokaryotes.</title>
        <authorList>
            <person name="Whitman W."/>
        </authorList>
    </citation>
    <scope>NUCLEOTIDE SEQUENCE [LARGE SCALE GENOMIC DNA]</scope>
    <source>
        <strain evidence="2 3">9A</strain>
    </source>
</reference>
<dbReference type="EMBL" id="JABSNP010000005">
    <property type="protein sequence ID" value="NRT18681.1"/>
    <property type="molecule type" value="Genomic_DNA"/>
</dbReference>